<comment type="caution">
    <text evidence="1">The sequence shown here is derived from an EMBL/GenBank/DDBJ whole genome shotgun (WGS) entry which is preliminary data.</text>
</comment>
<sequence>MNSFRWSQVLVFVASLAAGWGAMALRRPESAVPPVAPVPRAATGNSAEAAMAPLRAAKDRWTAIHAAIQLARDIPPQERLAWLDGGLFRHPDPLVVKLFMGELEGLLFNEDPYGFVADGIAKGRRTAVQHLARLAEQDAEGLIDFGKKLANPEQGRRMMFAGMKVLVDRDPAAVLALALEFPPPGNGEPAGEMTRLLAKAAGHDGEKLLNLADQRGDRWRAQLRAAAAQAMMTKDMGNAVRWLSTQPDGARLYAAAFDLAGGMSLEEMQAESKRVAEHLGDFSPKFAADLNRTIPGGWPGIRTRGCEELWLAADYSQLGFSKKQTADTLKSALGGLFSHDPVAAARYLSEHTDFPAKARQELIGNLEQRYGVTREEVPAELASFLTEAEFNRLKDAGMRSREKSQQPQKTPTVADEFAEAMSGPVEDALMLRSQWTPAQMEEAVAYVRNAPPEKLKEMADRLVYTGNPLQPIAAEIYRMALVKGVGNATTSEEMIEISIHWGGSDPTAASAWAESLPAGPERLCAVRNIASQWSFNDPAAAERWIAGLKDASEAKEARQAVKLAVEKSR</sequence>
<name>A0ABU9AQX4_9BACT</name>
<evidence type="ECO:0000313" key="2">
    <source>
        <dbReference type="Proteomes" id="UP001371305"/>
    </source>
</evidence>
<proteinExistence type="predicted"/>
<dbReference type="Proteomes" id="UP001371305">
    <property type="component" value="Unassembled WGS sequence"/>
</dbReference>
<accession>A0ABU9AQX4</accession>
<evidence type="ECO:0000313" key="1">
    <source>
        <dbReference type="EMBL" id="MEK7949502.1"/>
    </source>
</evidence>
<dbReference type="EMBL" id="JBBUKT010000001">
    <property type="protein sequence ID" value="MEK7949502.1"/>
    <property type="molecule type" value="Genomic_DNA"/>
</dbReference>
<keyword evidence="2" id="KW-1185">Reference proteome</keyword>
<gene>
    <name evidence="1" type="ORF">WKV53_03290</name>
</gene>
<reference evidence="1 2" key="1">
    <citation type="submission" date="2024-04" db="EMBL/GenBank/DDBJ databases">
        <title>Luteolibacter sp. isolated from soil.</title>
        <authorList>
            <person name="An J."/>
        </authorList>
    </citation>
    <scope>NUCLEOTIDE SEQUENCE [LARGE SCALE GENOMIC DNA]</scope>
    <source>
        <strain evidence="1 2">Y139</strain>
    </source>
</reference>
<organism evidence="1 2">
    <name type="scientific">Luteolibacter soli</name>
    <dbReference type="NCBI Taxonomy" id="3135280"/>
    <lineage>
        <taxon>Bacteria</taxon>
        <taxon>Pseudomonadati</taxon>
        <taxon>Verrucomicrobiota</taxon>
        <taxon>Verrucomicrobiia</taxon>
        <taxon>Verrucomicrobiales</taxon>
        <taxon>Verrucomicrobiaceae</taxon>
        <taxon>Luteolibacter</taxon>
    </lineage>
</organism>
<evidence type="ECO:0008006" key="3">
    <source>
        <dbReference type="Google" id="ProtNLM"/>
    </source>
</evidence>
<protein>
    <recommendedName>
        <fullName evidence="3">DUF2059 domain-containing protein</fullName>
    </recommendedName>
</protein>
<dbReference type="RefSeq" id="WP_341402920.1">
    <property type="nucleotide sequence ID" value="NZ_JBBUKT010000001.1"/>
</dbReference>